<dbReference type="AlphaFoldDB" id="F4QJD1"/>
<evidence type="ECO:0000313" key="2">
    <source>
        <dbReference type="Proteomes" id="UP000006512"/>
    </source>
</evidence>
<sequence>MTNGVSFSPEPALSPECDAVAMEAGSFWPQPSVNHFRDTMRIGGTSIPNDRMKEALLQAMLSVDLDLTDWTALQVEAGHDLLIEVPSPKIGDESKLVMLWRRAVYQTAAADLSETHGDITATPAGATRDQETYLTAGDYRRNATQALRSLQGLKRTRSSLI</sequence>
<reference evidence="2" key="1">
    <citation type="submission" date="2011-03" db="EMBL/GenBank/DDBJ databases">
        <title>Draft genome sequence of Brevundimonas diminuta.</title>
        <authorList>
            <person name="Brown P.J.B."/>
            <person name="Buechlein A."/>
            <person name="Hemmerich C."/>
            <person name="Brun Y.V."/>
        </authorList>
    </citation>
    <scope>NUCLEOTIDE SEQUENCE [LARGE SCALE GENOMIC DNA]</scope>
    <source>
        <strain evidence="2">C19</strain>
    </source>
</reference>
<name>F4QJD1_9CAUL</name>
<dbReference type="STRING" id="715226.ABI_15540"/>
<dbReference type="Pfam" id="PF05926">
    <property type="entry name" value="Phage_GPL"/>
    <property type="match status" value="1"/>
</dbReference>
<proteinExistence type="predicted"/>
<dbReference type="HOGENOM" id="CLU_109291_1_1_5"/>
<dbReference type="OrthoDB" id="6312934at2"/>
<keyword evidence="2" id="KW-1185">Reference proteome</keyword>
<evidence type="ECO:0000313" key="1">
    <source>
        <dbReference type="EMBL" id="EGF93114.1"/>
    </source>
</evidence>
<organism evidence="1 2">
    <name type="scientific">Asticcacaulis biprosthecium C19</name>
    <dbReference type="NCBI Taxonomy" id="715226"/>
    <lineage>
        <taxon>Bacteria</taxon>
        <taxon>Pseudomonadati</taxon>
        <taxon>Pseudomonadota</taxon>
        <taxon>Alphaproteobacteria</taxon>
        <taxon>Caulobacterales</taxon>
        <taxon>Caulobacteraceae</taxon>
        <taxon>Asticcacaulis</taxon>
    </lineage>
</organism>
<protein>
    <submittedName>
        <fullName evidence="1">Phage head completion protein GPL family protein</fullName>
    </submittedName>
</protein>
<gene>
    <name evidence="1" type="ORF">ABI_15540</name>
</gene>
<dbReference type="Proteomes" id="UP000006512">
    <property type="component" value="Unassembled WGS sequence"/>
</dbReference>
<accession>F4QJD1</accession>
<dbReference type="RefSeq" id="WP_006272303.1">
    <property type="nucleotide sequence ID" value="NZ_GL883077.1"/>
</dbReference>
<dbReference type="InterPro" id="IPR009225">
    <property type="entry name" value="Phage_head_completion_GpL"/>
</dbReference>
<dbReference type="EMBL" id="GL883077">
    <property type="protein sequence ID" value="EGF93114.1"/>
    <property type="molecule type" value="Genomic_DNA"/>
</dbReference>